<evidence type="ECO:0000256" key="6">
    <source>
        <dbReference type="ARBA" id="ARBA00022989"/>
    </source>
</evidence>
<keyword evidence="7 9" id="KW-0472">Membrane</keyword>
<feature type="transmembrane region" description="Helical" evidence="9">
    <location>
        <begin position="186"/>
        <end position="207"/>
    </location>
</feature>
<evidence type="ECO:0000256" key="8">
    <source>
        <dbReference type="SAM" id="MobiDB-lite"/>
    </source>
</evidence>
<keyword evidence="6 9" id="KW-1133">Transmembrane helix</keyword>
<comment type="similarity">
    <text evidence="2">Belongs to the major facilitator superfamily. TCR/Tet family.</text>
</comment>
<dbReference type="SUPFAM" id="SSF103473">
    <property type="entry name" value="MFS general substrate transporter"/>
    <property type="match status" value="1"/>
</dbReference>
<evidence type="ECO:0000256" key="2">
    <source>
        <dbReference type="ARBA" id="ARBA00007520"/>
    </source>
</evidence>
<name>A0A563E5Y7_9MICO</name>
<feature type="transmembrane region" description="Helical" evidence="9">
    <location>
        <begin position="219"/>
        <end position="238"/>
    </location>
</feature>
<feature type="transmembrane region" description="Helical" evidence="9">
    <location>
        <begin position="152"/>
        <end position="174"/>
    </location>
</feature>
<dbReference type="FunFam" id="1.20.1720.10:FF:000004">
    <property type="entry name" value="EmrB/QacA family drug resistance transporter"/>
    <property type="match status" value="1"/>
</dbReference>
<comment type="subcellular location">
    <subcellularLocation>
        <location evidence="1">Cell membrane</location>
        <topology evidence="1">Multi-pass membrane protein</topology>
    </subcellularLocation>
</comment>
<feature type="transmembrane region" description="Helical" evidence="9">
    <location>
        <begin position="515"/>
        <end position="534"/>
    </location>
</feature>
<feature type="transmembrane region" description="Helical" evidence="9">
    <location>
        <begin position="325"/>
        <end position="345"/>
    </location>
</feature>
<dbReference type="OrthoDB" id="7375466at2"/>
<dbReference type="NCBIfam" id="TIGR00711">
    <property type="entry name" value="efflux_EmrB"/>
    <property type="match status" value="1"/>
</dbReference>
<dbReference type="PANTHER" id="PTHR23501">
    <property type="entry name" value="MAJOR FACILITATOR SUPERFAMILY"/>
    <property type="match status" value="1"/>
</dbReference>
<feature type="region of interest" description="Disordered" evidence="8">
    <location>
        <begin position="574"/>
        <end position="642"/>
    </location>
</feature>
<protein>
    <submittedName>
        <fullName evidence="11">MFS transporter</fullName>
    </submittedName>
</protein>
<organism evidence="11 12">
    <name type="scientific">Leekyejoonella antrihumi</name>
    <dbReference type="NCBI Taxonomy" id="1660198"/>
    <lineage>
        <taxon>Bacteria</taxon>
        <taxon>Bacillati</taxon>
        <taxon>Actinomycetota</taxon>
        <taxon>Actinomycetes</taxon>
        <taxon>Micrococcales</taxon>
        <taxon>Dermacoccaceae</taxon>
        <taxon>Leekyejoonella</taxon>
    </lineage>
</organism>
<feature type="transmembrane region" description="Helical" evidence="9">
    <location>
        <begin position="63"/>
        <end position="82"/>
    </location>
</feature>
<feature type="transmembrane region" description="Helical" evidence="9">
    <location>
        <begin position="244"/>
        <end position="267"/>
    </location>
</feature>
<dbReference type="InterPro" id="IPR011701">
    <property type="entry name" value="MFS"/>
</dbReference>
<evidence type="ECO:0000256" key="9">
    <source>
        <dbReference type="SAM" id="Phobius"/>
    </source>
</evidence>
<evidence type="ECO:0000259" key="10">
    <source>
        <dbReference type="PROSITE" id="PS50850"/>
    </source>
</evidence>
<feature type="transmembrane region" description="Helical" evidence="9">
    <location>
        <begin position="123"/>
        <end position="140"/>
    </location>
</feature>
<dbReference type="AlphaFoldDB" id="A0A563E5Y7"/>
<dbReference type="Pfam" id="PF07690">
    <property type="entry name" value="MFS_1"/>
    <property type="match status" value="1"/>
</dbReference>
<keyword evidence="4" id="KW-1003">Cell membrane</keyword>
<dbReference type="PRINTS" id="PR01036">
    <property type="entry name" value="TCRTETB"/>
</dbReference>
<feature type="domain" description="Major facilitator superfamily (MFS) profile" evidence="10">
    <location>
        <begin position="29"/>
        <end position="539"/>
    </location>
</feature>
<dbReference type="PANTHER" id="PTHR23501:SF197">
    <property type="entry name" value="COMD"/>
    <property type="match status" value="1"/>
</dbReference>
<dbReference type="PROSITE" id="PS50850">
    <property type="entry name" value="MFS"/>
    <property type="match status" value="1"/>
</dbReference>
<dbReference type="GO" id="GO:0022857">
    <property type="term" value="F:transmembrane transporter activity"/>
    <property type="evidence" value="ECO:0007669"/>
    <property type="project" value="InterPro"/>
</dbReference>
<keyword evidence="3" id="KW-0813">Transport</keyword>
<sequence length="642" mass="67766">MRHVSSHTATAKAQAPTDGQYTHKQVLTILSGLLLGMFLAALDQTIVGTSIRTIADDLHGLSIQAWVTTAYLITSTITTPIYGKLGDMYGRKKLFLFAITVFITGSAACSFATSMYMLAGFRAFQGIGAGGLMTLVLAIIGDIVSPRERAKYTGYFMATFATSSVLGPVIGGFFAQSSSILGISGWRWVFLVNVPIGIAALFVVNHTLHLHHVRREARIDWWGAVWLVVGLVPLLMVAEQGQSWGWGSATAVACYVIGIIGLVAFVWAEQRMGDDALIPLRIFKIRAAAVTIGASVIVGLAMFGGIIVLPQYMQIVHNASPMSSGFMMLPMVGGLMIAAIVSGLITSKTGIIRIFPIMGTLIAAIALVLLFTITADTSLVIVMTYMFILGIGLGNCMQPLTLIIQNAVPPREIGVATSAATFFRQTGGTLGVAVFLSILFSTVGGKMAGAFADAAKSPEFVRQALSSHVLLQSGGTVVPNTKMLAGVQNDSAIIGQLPTIVAHPFKVGFAQSMDLVFITAAALMFIGFLIMLLMPKVTLREKSAMAEAADASAAEASAAGTGSPATEERELAMAGARVGRHAAAAESSDEDGEVWRDTPSVMDAITHTSAGISAGHLRDEVPPESRRSNEGEPADYRPRHGG</sequence>
<dbReference type="InterPro" id="IPR004638">
    <property type="entry name" value="EmrB-like"/>
</dbReference>
<comment type="caution">
    <text evidence="11">The sequence shown here is derived from an EMBL/GenBank/DDBJ whole genome shotgun (WGS) entry which is preliminary data.</text>
</comment>
<dbReference type="EMBL" id="VCQV01000004">
    <property type="protein sequence ID" value="TWP37950.1"/>
    <property type="molecule type" value="Genomic_DNA"/>
</dbReference>
<evidence type="ECO:0000256" key="5">
    <source>
        <dbReference type="ARBA" id="ARBA00022692"/>
    </source>
</evidence>
<evidence type="ECO:0000256" key="4">
    <source>
        <dbReference type="ARBA" id="ARBA00022475"/>
    </source>
</evidence>
<gene>
    <name evidence="11" type="ORF">FGL98_04370</name>
</gene>
<feature type="transmembrane region" description="Helical" evidence="9">
    <location>
        <begin position="26"/>
        <end position="51"/>
    </location>
</feature>
<dbReference type="GO" id="GO:0005886">
    <property type="term" value="C:plasma membrane"/>
    <property type="evidence" value="ECO:0007669"/>
    <property type="project" value="UniProtKB-SubCell"/>
</dbReference>
<dbReference type="InterPro" id="IPR036259">
    <property type="entry name" value="MFS_trans_sf"/>
</dbReference>
<keyword evidence="5 9" id="KW-0812">Transmembrane</keyword>
<feature type="transmembrane region" description="Helical" evidence="9">
    <location>
        <begin position="379"/>
        <end position="397"/>
    </location>
</feature>
<feature type="compositionally biased region" description="Low complexity" evidence="8">
    <location>
        <begin position="574"/>
        <end position="586"/>
    </location>
</feature>
<evidence type="ECO:0000256" key="1">
    <source>
        <dbReference type="ARBA" id="ARBA00004651"/>
    </source>
</evidence>
<feature type="transmembrane region" description="Helical" evidence="9">
    <location>
        <begin position="430"/>
        <end position="452"/>
    </location>
</feature>
<feature type="compositionally biased region" description="Basic and acidic residues" evidence="8">
    <location>
        <begin position="616"/>
        <end position="642"/>
    </location>
</feature>
<dbReference type="Gene3D" id="1.20.1250.20">
    <property type="entry name" value="MFS general substrate transporter like domains"/>
    <property type="match status" value="1"/>
</dbReference>
<evidence type="ECO:0000256" key="7">
    <source>
        <dbReference type="ARBA" id="ARBA00023136"/>
    </source>
</evidence>
<reference evidence="11 12" key="2">
    <citation type="submission" date="2019-08" db="EMBL/GenBank/DDBJ databases">
        <title>Jejuicoccus antrihumi gen. nov., sp. nov., a new member of the family Dermacoccaceae isolated from a cave.</title>
        <authorList>
            <person name="Schumann P."/>
            <person name="Kim I.S."/>
        </authorList>
    </citation>
    <scope>NUCLEOTIDE SEQUENCE [LARGE SCALE GENOMIC DNA]</scope>
    <source>
        <strain evidence="11 12">C5-26</strain>
    </source>
</reference>
<feature type="transmembrane region" description="Helical" evidence="9">
    <location>
        <begin position="94"/>
        <end position="117"/>
    </location>
</feature>
<feature type="transmembrane region" description="Helical" evidence="9">
    <location>
        <begin position="288"/>
        <end position="313"/>
    </location>
</feature>
<accession>A0A563E5Y7</accession>
<evidence type="ECO:0000256" key="3">
    <source>
        <dbReference type="ARBA" id="ARBA00022448"/>
    </source>
</evidence>
<reference evidence="11 12" key="1">
    <citation type="submission" date="2019-05" db="EMBL/GenBank/DDBJ databases">
        <authorList>
            <person name="Lee S.D."/>
        </authorList>
    </citation>
    <scope>NUCLEOTIDE SEQUENCE [LARGE SCALE GENOMIC DNA]</scope>
    <source>
        <strain evidence="11 12">C5-26</strain>
    </source>
</reference>
<dbReference type="InterPro" id="IPR020846">
    <property type="entry name" value="MFS_dom"/>
</dbReference>
<dbReference type="Gene3D" id="1.20.1720.10">
    <property type="entry name" value="Multidrug resistance protein D"/>
    <property type="match status" value="1"/>
</dbReference>
<evidence type="ECO:0000313" key="11">
    <source>
        <dbReference type="EMBL" id="TWP37950.1"/>
    </source>
</evidence>
<keyword evidence="12" id="KW-1185">Reference proteome</keyword>
<dbReference type="CDD" id="cd17502">
    <property type="entry name" value="MFS_Azr1_MDR_like"/>
    <property type="match status" value="1"/>
</dbReference>
<evidence type="ECO:0000313" key="12">
    <source>
        <dbReference type="Proteomes" id="UP000320244"/>
    </source>
</evidence>
<dbReference type="Proteomes" id="UP000320244">
    <property type="component" value="Unassembled WGS sequence"/>
</dbReference>
<feature type="transmembrane region" description="Helical" evidence="9">
    <location>
        <begin position="352"/>
        <end position="373"/>
    </location>
</feature>
<proteinExistence type="inferred from homology"/>